<dbReference type="Proteomes" id="UP000091857">
    <property type="component" value="Chromosome 18"/>
</dbReference>
<gene>
    <name evidence="1" type="ORF">MANES_18G092150v8</name>
</gene>
<organism evidence="1 2">
    <name type="scientific">Manihot esculenta</name>
    <name type="common">Cassava</name>
    <name type="synonym">Jatropha manihot</name>
    <dbReference type="NCBI Taxonomy" id="3983"/>
    <lineage>
        <taxon>Eukaryota</taxon>
        <taxon>Viridiplantae</taxon>
        <taxon>Streptophyta</taxon>
        <taxon>Embryophyta</taxon>
        <taxon>Tracheophyta</taxon>
        <taxon>Spermatophyta</taxon>
        <taxon>Magnoliopsida</taxon>
        <taxon>eudicotyledons</taxon>
        <taxon>Gunneridae</taxon>
        <taxon>Pentapetalae</taxon>
        <taxon>rosids</taxon>
        <taxon>fabids</taxon>
        <taxon>Malpighiales</taxon>
        <taxon>Euphorbiaceae</taxon>
        <taxon>Crotonoideae</taxon>
        <taxon>Manihoteae</taxon>
        <taxon>Manihot</taxon>
    </lineage>
</organism>
<name>A0ACB7G082_MANES</name>
<keyword evidence="2" id="KW-1185">Reference proteome</keyword>
<protein>
    <submittedName>
        <fullName evidence="1">Uncharacterized protein</fullName>
    </submittedName>
</protein>
<accession>A0ACB7G082</accession>
<dbReference type="EMBL" id="CM004404">
    <property type="protein sequence ID" value="KAG8633314.1"/>
    <property type="molecule type" value="Genomic_DNA"/>
</dbReference>
<reference evidence="2" key="1">
    <citation type="journal article" date="2016" name="Nat. Biotechnol.">
        <title>Sequencing wild and cultivated cassava and related species reveals extensive interspecific hybridization and genetic diversity.</title>
        <authorList>
            <person name="Bredeson J.V."/>
            <person name="Lyons J.B."/>
            <person name="Prochnik S.E."/>
            <person name="Wu G.A."/>
            <person name="Ha C.M."/>
            <person name="Edsinger-Gonzales E."/>
            <person name="Grimwood J."/>
            <person name="Schmutz J."/>
            <person name="Rabbi I.Y."/>
            <person name="Egesi C."/>
            <person name="Nauluvula P."/>
            <person name="Lebot V."/>
            <person name="Ndunguru J."/>
            <person name="Mkamilo G."/>
            <person name="Bart R.S."/>
            <person name="Setter T.L."/>
            <person name="Gleadow R.M."/>
            <person name="Kulakow P."/>
            <person name="Ferguson M.E."/>
            <person name="Rounsley S."/>
            <person name="Rokhsar D.S."/>
        </authorList>
    </citation>
    <scope>NUCLEOTIDE SEQUENCE [LARGE SCALE GENOMIC DNA]</scope>
    <source>
        <strain evidence="2">cv. AM560-2</strain>
    </source>
</reference>
<evidence type="ECO:0000313" key="1">
    <source>
        <dbReference type="EMBL" id="KAG8633314.1"/>
    </source>
</evidence>
<evidence type="ECO:0000313" key="2">
    <source>
        <dbReference type="Proteomes" id="UP000091857"/>
    </source>
</evidence>
<proteinExistence type="predicted"/>
<sequence>MTDSENPQGGLCILMLGLCMPIMVMVAKAIVHFFWKRHDLRISLCFLSPEMNRL</sequence>
<comment type="caution">
    <text evidence="1">The sequence shown here is derived from an EMBL/GenBank/DDBJ whole genome shotgun (WGS) entry which is preliminary data.</text>
</comment>